<evidence type="ECO:0000313" key="2">
    <source>
        <dbReference type="EMBL" id="CAD6943720.1"/>
    </source>
</evidence>
<proteinExistence type="predicted"/>
<dbReference type="AlphaFoldDB" id="A0A177UBJ7"/>
<keyword evidence="5" id="KW-1185">Reference proteome</keyword>
<evidence type="ECO:0000313" key="3">
    <source>
        <dbReference type="EMBL" id="KAE8261472.1"/>
    </source>
</evidence>
<protein>
    <submittedName>
        <fullName evidence="3">Uncharacterized protein</fullName>
    </submittedName>
</protein>
<feature type="signal peptide" evidence="1">
    <location>
        <begin position="1"/>
        <end position="24"/>
    </location>
</feature>
<evidence type="ECO:0000313" key="4">
    <source>
        <dbReference type="Proteomes" id="UP000077671"/>
    </source>
</evidence>
<organism evidence="3 4">
    <name type="scientific">Tilletia caries</name>
    <name type="common">wheat bunt fungus</name>
    <dbReference type="NCBI Taxonomy" id="13290"/>
    <lineage>
        <taxon>Eukaryota</taxon>
        <taxon>Fungi</taxon>
        <taxon>Dikarya</taxon>
        <taxon>Basidiomycota</taxon>
        <taxon>Ustilaginomycotina</taxon>
        <taxon>Exobasidiomycetes</taxon>
        <taxon>Tilletiales</taxon>
        <taxon>Tilletiaceae</taxon>
        <taxon>Tilletia</taxon>
    </lineage>
</organism>
<name>A0A177UBJ7_9BASI</name>
<comment type="caution">
    <text evidence="3">The sequence shown here is derived from an EMBL/GenBank/DDBJ whole genome shotgun (WGS) entry which is preliminary data.</text>
</comment>
<accession>A0A177UBJ7</accession>
<reference evidence="2" key="3">
    <citation type="submission" date="2020-10" db="EMBL/GenBank/DDBJ databases">
        <authorList>
            <person name="Sedaghatjoo S."/>
        </authorList>
    </citation>
    <scope>NUCLEOTIDE SEQUENCE</scope>
    <source>
        <strain evidence="2">AZH3</strain>
    </source>
</reference>
<dbReference type="Proteomes" id="UP000077671">
    <property type="component" value="Unassembled WGS sequence"/>
</dbReference>
<reference evidence="3" key="2">
    <citation type="journal article" date="2019" name="IMA Fungus">
        <title>Genome sequencing and comparison of five Tilletia species to identify candidate genes for the detection of regulated species infecting wheat.</title>
        <authorList>
            <person name="Nguyen H.D.T."/>
            <person name="Sultana T."/>
            <person name="Kesanakurti P."/>
            <person name="Hambleton S."/>
        </authorList>
    </citation>
    <scope>NUCLEOTIDE SEQUENCE</scope>
    <source>
        <strain evidence="3">DAOMC 238032</strain>
    </source>
</reference>
<evidence type="ECO:0000313" key="5">
    <source>
        <dbReference type="Proteomes" id="UP000836402"/>
    </source>
</evidence>
<evidence type="ECO:0000256" key="1">
    <source>
        <dbReference type="SAM" id="SignalP"/>
    </source>
</evidence>
<feature type="chain" id="PRO_5044550162" evidence="1">
    <location>
        <begin position="25"/>
        <end position="173"/>
    </location>
</feature>
<dbReference type="EMBL" id="LWDD02000360">
    <property type="protein sequence ID" value="KAE8261472.1"/>
    <property type="molecule type" value="Genomic_DNA"/>
</dbReference>
<reference evidence="3" key="1">
    <citation type="submission" date="2016-04" db="EMBL/GenBank/DDBJ databases">
        <authorList>
            <person name="Nguyen H.D."/>
            <person name="Kesanakurti P."/>
            <person name="Cullis J."/>
            <person name="Levesque C.A."/>
            <person name="Hambleton S."/>
        </authorList>
    </citation>
    <scope>NUCLEOTIDE SEQUENCE</scope>
    <source>
        <strain evidence="3">DAOMC 238032</strain>
    </source>
</reference>
<gene>
    <name evidence="3" type="ORF">A4X03_0g3228</name>
    <name evidence="2" type="ORF">JKIAZH3_G4746</name>
</gene>
<sequence length="173" mass="18319">MVRTFISSLLQVILLAGFAAFVHATATNNNAAARRTAVCNNACKITGSQAYVAAVISHSDKDINRIPLAANVTRFENLNGGPYSFTANGTKSLKDSLKYGNTAFFVTGSAEPDGGLGKYTVFKNGTVFAVYRIKAGLFGLGFATSLVRERFDFTTDGGLLYNITAEAVTPSPS</sequence>
<keyword evidence="1" id="KW-0732">Signal</keyword>
<dbReference type="EMBL" id="CAJHJG010004725">
    <property type="protein sequence ID" value="CAD6943720.1"/>
    <property type="molecule type" value="Genomic_DNA"/>
</dbReference>
<dbReference type="Proteomes" id="UP000836402">
    <property type="component" value="Unassembled WGS sequence"/>
</dbReference>